<reference evidence="1" key="1">
    <citation type="journal article" date="2023" name="IScience">
        <title>Live-bearing cockroach genome reveals convergent evolutionary mechanisms linked to viviparity in insects and beyond.</title>
        <authorList>
            <person name="Fouks B."/>
            <person name="Harrison M.C."/>
            <person name="Mikhailova A.A."/>
            <person name="Marchal E."/>
            <person name="English S."/>
            <person name="Carruthers M."/>
            <person name="Jennings E.C."/>
            <person name="Chiamaka E.L."/>
            <person name="Frigard R.A."/>
            <person name="Pippel M."/>
            <person name="Attardo G.M."/>
            <person name="Benoit J.B."/>
            <person name="Bornberg-Bauer E."/>
            <person name="Tobe S.S."/>
        </authorList>
    </citation>
    <scope>NUCLEOTIDE SEQUENCE</scope>
    <source>
        <strain evidence="1">Stay&amp;Tobe</strain>
    </source>
</reference>
<proteinExistence type="predicted"/>
<evidence type="ECO:0000313" key="2">
    <source>
        <dbReference type="Proteomes" id="UP001233999"/>
    </source>
</evidence>
<comment type="caution">
    <text evidence="1">The sequence shown here is derived from an EMBL/GenBank/DDBJ whole genome shotgun (WGS) entry which is preliminary data.</text>
</comment>
<dbReference type="Gene3D" id="6.10.250.980">
    <property type="match status" value="1"/>
</dbReference>
<dbReference type="Proteomes" id="UP001233999">
    <property type="component" value="Unassembled WGS sequence"/>
</dbReference>
<evidence type="ECO:0000313" key="1">
    <source>
        <dbReference type="EMBL" id="KAJ9595797.1"/>
    </source>
</evidence>
<sequence length="177" mass="19935">MKDRTACIVDDHGNCSSELDDAFLQCGDLLDFVGLDQGVQDEGVNIYDMAERITNLLGRGEPLVTMATSDDEEEELEELPDRWDHHLLLAGYSDCMTEALRYLVEEERYSPEHPVVEGLRIHLAQQQDRVILEAACAQHRHAVQLDNSNNNNNQVADVRNRIPFVSDSKCNISPPTT</sequence>
<name>A0AAD8EN92_DIPPU</name>
<dbReference type="SUPFAM" id="SSF158457">
    <property type="entry name" value="Orange domain-like"/>
    <property type="match status" value="1"/>
</dbReference>
<organism evidence="1 2">
    <name type="scientific">Diploptera punctata</name>
    <name type="common">Pacific beetle cockroach</name>
    <dbReference type="NCBI Taxonomy" id="6984"/>
    <lineage>
        <taxon>Eukaryota</taxon>
        <taxon>Metazoa</taxon>
        <taxon>Ecdysozoa</taxon>
        <taxon>Arthropoda</taxon>
        <taxon>Hexapoda</taxon>
        <taxon>Insecta</taxon>
        <taxon>Pterygota</taxon>
        <taxon>Neoptera</taxon>
        <taxon>Polyneoptera</taxon>
        <taxon>Dictyoptera</taxon>
        <taxon>Blattodea</taxon>
        <taxon>Blaberoidea</taxon>
        <taxon>Blaberidae</taxon>
        <taxon>Diplopterinae</taxon>
        <taxon>Diploptera</taxon>
    </lineage>
</organism>
<dbReference type="AlphaFoldDB" id="A0AAD8EN92"/>
<reference evidence="1" key="2">
    <citation type="submission" date="2023-05" db="EMBL/GenBank/DDBJ databases">
        <authorList>
            <person name="Fouks B."/>
        </authorList>
    </citation>
    <scope>NUCLEOTIDE SEQUENCE</scope>
    <source>
        <strain evidence="1">Stay&amp;Tobe</strain>
        <tissue evidence="1">Testes</tissue>
    </source>
</reference>
<accession>A0AAD8EN92</accession>
<gene>
    <name evidence="1" type="ORF">L9F63_013041</name>
</gene>
<protein>
    <submittedName>
        <fullName evidence="1">Uncharacterized protein</fullName>
    </submittedName>
</protein>
<dbReference type="EMBL" id="JASPKZ010002315">
    <property type="protein sequence ID" value="KAJ9595797.1"/>
    <property type="molecule type" value="Genomic_DNA"/>
</dbReference>
<keyword evidence="2" id="KW-1185">Reference proteome</keyword>